<feature type="domain" description="Glycosyltransferase subfamily 4-like N-terminal" evidence="1">
    <location>
        <begin position="13"/>
        <end position="170"/>
    </location>
</feature>
<dbReference type="Proteomes" id="UP000540519">
    <property type="component" value="Unassembled WGS sequence"/>
</dbReference>
<feature type="non-terminal residue" evidence="2">
    <location>
        <position position="201"/>
    </location>
</feature>
<proteinExistence type="predicted"/>
<dbReference type="InterPro" id="IPR028098">
    <property type="entry name" value="Glyco_trans_4-like_N"/>
</dbReference>
<dbReference type="OrthoDB" id="9811239at2"/>
<dbReference type="Pfam" id="PF13439">
    <property type="entry name" value="Glyco_transf_4"/>
    <property type="match status" value="1"/>
</dbReference>
<dbReference type="Gene3D" id="3.40.50.2000">
    <property type="entry name" value="Glycogen Phosphorylase B"/>
    <property type="match status" value="1"/>
</dbReference>
<protein>
    <submittedName>
        <fullName evidence="2">Glycosyltransferase family 1 protein</fullName>
    </submittedName>
</protein>
<evidence type="ECO:0000259" key="1">
    <source>
        <dbReference type="Pfam" id="PF13439"/>
    </source>
</evidence>
<organism evidence="2 3">
    <name type="scientific">Zobellia amurskyensis</name>
    <dbReference type="NCBI Taxonomy" id="248905"/>
    <lineage>
        <taxon>Bacteria</taxon>
        <taxon>Pseudomonadati</taxon>
        <taxon>Bacteroidota</taxon>
        <taxon>Flavobacteriia</taxon>
        <taxon>Flavobacteriales</taxon>
        <taxon>Flavobacteriaceae</taxon>
        <taxon>Zobellia</taxon>
    </lineage>
</organism>
<dbReference type="GO" id="GO:0016757">
    <property type="term" value="F:glycosyltransferase activity"/>
    <property type="evidence" value="ECO:0007669"/>
    <property type="project" value="UniProtKB-ARBA"/>
</dbReference>
<keyword evidence="2" id="KW-0808">Transferase</keyword>
<dbReference type="SUPFAM" id="SSF53756">
    <property type="entry name" value="UDP-Glycosyltransferase/glycogen phosphorylase"/>
    <property type="match status" value="1"/>
</dbReference>
<keyword evidence="3" id="KW-1185">Reference proteome</keyword>
<name>A0A7X2ZUJ4_9FLAO</name>
<comment type="caution">
    <text evidence="2">The sequence shown here is derived from an EMBL/GenBank/DDBJ whole genome shotgun (WGS) entry which is preliminary data.</text>
</comment>
<evidence type="ECO:0000313" key="2">
    <source>
        <dbReference type="EMBL" id="MUH36660.1"/>
    </source>
</evidence>
<dbReference type="EMBL" id="RCNR01000022">
    <property type="protein sequence ID" value="MUH36660.1"/>
    <property type="molecule type" value="Genomic_DNA"/>
</dbReference>
<gene>
    <name evidence="2" type="ORF">D9O36_12475</name>
</gene>
<dbReference type="AlphaFoldDB" id="A0A7X2ZUJ4"/>
<accession>A0A7X2ZUJ4</accession>
<sequence>MRTICFFNSVENWGGGEKWHFDTSLYMHQKGHKVLVITHEKSELLNRLKDTGVPAIGLKVGNLSFLNQAKIDKLKNILVEHQVGCIIINLSRDLKLAGLAAKKAGTEKIIYRRGSAIPIKDSVLNRYYFKNIVTHILANSEATKNTVLSNNPTLFPEENITVIYNGIDVDGFLSKEVNTQYYSKNENEIVLVNLGRLEAQK</sequence>
<reference evidence="2 3" key="1">
    <citation type="journal article" date="2019" name="Mar. Drugs">
        <title>Comparative Genomics and CAZyme Genome Repertoires of Marine Zobellia amurskyensis KMM 3526(T) and Zobellia laminariae KMM 3676(T).</title>
        <authorList>
            <person name="Chernysheva N."/>
            <person name="Bystritskaya E."/>
            <person name="Stenkova A."/>
            <person name="Golovkin I."/>
            <person name="Nedashkovskaya O."/>
            <person name="Isaeva M."/>
        </authorList>
    </citation>
    <scope>NUCLEOTIDE SEQUENCE [LARGE SCALE GENOMIC DNA]</scope>
    <source>
        <strain evidence="2 3">KMM 3526</strain>
    </source>
</reference>
<evidence type="ECO:0000313" key="3">
    <source>
        <dbReference type="Proteomes" id="UP000540519"/>
    </source>
</evidence>
<dbReference type="RefSeq" id="WP_155600162.1">
    <property type="nucleotide sequence ID" value="NZ_RCNR01000022.1"/>
</dbReference>